<evidence type="ECO:0000259" key="6">
    <source>
        <dbReference type="PROSITE" id="PS50011"/>
    </source>
</evidence>
<evidence type="ECO:0000256" key="5">
    <source>
        <dbReference type="SAM" id="MobiDB-lite"/>
    </source>
</evidence>
<proteinExistence type="inferred from homology"/>
<gene>
    <name evidence="7" type="ORF">SAMN04488544_1770</name>
</gene>
<dbReference type="Pfam" id="PF03109">
    <property type="entry name" value="ABC1"/>
    <property type="match status" value="1"/>
</dbReference>
<keyword evidence="7" id="KW-0418">Kinase</keyword>
<dbReference type="InterPro" id="IPR011009">
    <property type="entry name" value="Kinase-like_dom_sf"/>
</dbReference>
<comment type="similarity">
    <text evidence="1">Belongs to the protein kinase superfamily. ADCK protein kinase family.</text>
</comment>
<accession>A0A1H2MC88</accession>
<evidence type="ECO:0000256" key="2">
    <source>
        <dbReference type="ARBA" id="ARBA00022679"/>
    </source>
</evidence>
<dbReference type="EMBL" id="LT629799">
    <property type="protein sequence ID" value="SDU90655.1"/>
    <property type="molecule type" value="Genomic_DNA"/>
</dbReference>
<dbReference type="AlphaFoldDB" id="A0A1H2MC88"/>
<feature type="compositionally biased region" description="Basic and acidic residues" evidence="5">
    <location>
        <begin position="24"/>
        <end position="37"/>
    </location>
</feature>
<dbReference type="SUPFAM" id="SSF56112">
    <property type="entry name" value="Protein kinase-like (PK-like)"/>
    <property type="match status" value="1"/>
</dbReference>
<evidence type="ECO:0000313" key="7">
    <source>
        <dbReference type="EMBL" id="SDU90655.1"/>
    </source>
</evidence>
<evidence type="ECO:0000256" key="3">
    <source>
        <dbReference type="ARBA" id="ARBA00022741"/>
    </source>
</evidence>
<keyword evidence="8" id="KW-1185">Reference proteome</keyword>
<organism evidence="7 8">
    <name type="scientific">Microlunatus sagamiharensis</name>
    <dbReference type="NCBI Taxonomy" id="546874"/>
    <lineage>
        <taxon>Bacteria</taxon>
        <taxon>Bacillati</taxon>
        <taxon>Actinomycetota</taxon>
        <taxon>Actinomycetes</taxon>
        <taxon>Propionibacteriales</taxon>
        <taxon>Propionibacteriaceae</taxon>
        <taxon>Microlunatus</taxon>
    </lineage>
</organism>
<dbReference type="InterPro" id="IPR000719">
    <property type="entry name" value="Prot_kinase_dom"/>
</dbReference>
<dbReference type="GO" id="GO:0004672">
    <property type="term" value="F:protein kinase activity"/>
    <property type="evidence" value="ECO:0007669"/>
    <property type="project" value="InterPro"/>
</dbReference>
<reference evidence="8" key="1">
    <citation type="submission" date="2016-10" db="EMBL/GenBank/DDBJ databases">
        <authorList>
            <person name="Varghese N."/>
            <person name="Submissions S."/>
        </authorList>
    </citation>
    <scope>NUCLEOTIDE SEQUENCE [LARGE SCALE GENOMIC DNA]</scope>
    <source>
        <strain evidence="8">DSM 21743</strain>
    </source>
</reference>
<dbReference type="PANTHER" id="PTHR43851:SF3">
    <property type="entry name" value="COENZYME Q8"/>
    <property type="match status" value="1"/>
</dbReference>
<feature type="region of interest" description="Disordered" evidence="5">
    <location>
        <begin position="1"/>
        <end position="37"/>
    </location>
</feature>
<dbReference type="PROSITE" id="PS50011">
    <property type="entry name" value="PROTEIN_KINASE_DOM"/>
    <property type="match status" value="1"/>
</dbReference>
<evidence type="ECO:0000256" key="1">
    <source>
        <dbReference type="ARBA" id="ARBA00009670"/>
    </source>
</evidence>
<dbReference type="CDD" id="cd13970">
    <property type="entry name" value="ABC1_ADCK3"/>
    <property type="match status" value="1"/>
</dbReference>
<dbReference type="InterPro" id="IPR051409">
    <property type="entry name" value="Atypical_kinase_ADCK"/>
</dbReference>
<evidence type="ECO:0000256" key="4">
    <source>
        <dbReference type="ARBA" id="ARBA00022840"/>
    </source>
</evidence>
<evidence type="ECO:0000313" key="8">
    <source>
        <dbReference type="Proteomes" id="UP000198825"/>
    </source>
</evidence>
<dbReference type="Proteomes" id="UP000198825">
    <property type="component" value="Chromosome I"/>
</dbReference>
<keyword evidence="3" id="KW-0547">Nucleotide-binding</keyword>
<sequence>MGPMPDDPSVVPERPRAGRRARASRRDEERAAESDDRIARGGLRRSARLASLPLGFAGRSALGLGRRIGGAPAEQVSEQLQQRAAEQLFKVLGELKGGAMKFGQALSVFESVLPDDVAGPYRAQLARLQDSAPPMPTSRVHAVLARELGPRWRDDFTSFSAQPAAAASIGQVHRAVWKDGREVAVKVQYPGADEALRSDLRQIGRMSKVISPLAGGMDVQPLVDELTARVSEELDYTLEASAQAQAAAAFAGDPEFCVPDVLASTSRVMVSEWVEGRALNTAAELSQDERNRMGLAYVRFLFAAPARAGILHADPHPGNFKILPDGRLGVIDFGLVARFPDGLPPAMGRILRVAESGDARQTAEQLRLEGFIVSDVDAQDVLDYLSPFVEPAAVSEFEFTRDWMREQFVRVRDVRANNGVAMKINLPPEYLLIHRVWLGGLAVLAQLNARAPFNAVLRELLPGYSEDPVAG</sequence>
<dbReference type="STRING" id="546874.SAMN04488544_1770"/>
<dbReference type="InterPro" id="IPR034646">
    <property type="entry name" value="ADCK3_dom"/>
</dbReference>
<feature type="domain" description="Protein kinase" evidence="6">
    <location>
        <begin position="158"/>
        <end position="471"/>
    </location>
</feature>
<dbReference type="PANTHER" id="PTHR43851">
    <property type="match status" value="1"/>
</dbReference>
<name>A0A1H2MC88_9ACTN</name>
<dbReference type="GO" id="GO:0005524">
    <property type="term" value="F:ATP binding"/>
    <property type="evidence" value="ECO:0007669"/>
    <property type="project" value="UniProtKB-KW"/>
</dbReference>
<dbReference type="InterPro" id="IPR004147">
    <property type="entry name" value="ABC1_dom"/>
</dbReference>
<protein>
    <submittedName>
        <fullName evidence="7">Predicted unusual protein kinase regulating ubiquinone biosynthesis, AarF/ABC1/UbiB family</fullName>
    </submittedName>
</protein>
<keyword evidence="2" id="KW-0808">Transferase</keyword>
<keyword evidence="7" id="KW-0830">Ubiquinone</keyword>
<keyword evidence="4" id="KW-0067">ATP-binding</keyword>